<comment type="function">
    <text evidence="9">Catalyzes the NADPH-dependent reduction of ketopantoate into pantoic acid.</text>
</comment>
<evidence type="ECO:0000256" key="7">
    <source>
        <dbReference type="ARBA" id="ARBA00032024"/>
    </source>
</evidence>
<feature type="domain" description="Ketopantoate reductase C-terminal" evidence="11">
    <location>
        <begin position="167"/>
        <end position="286"/>
    </location>
</feature>
<dbReference type="SUPFAM" id="SSF51735">
    <property type="entry name" value="NAD(P)-binding Rossmann-fold domains"/>
    <property type="match status" value="1"/>
</dbReference>
<keyword evidence="6 9" id="KW-0560">Oxidoreductase</keyword>
<evidence type="ECO:0000256" key="6">
    <source>
        <dbReference type="ARBA" id="ARBA00023002"/>
    </source>
</evidence>
<dbReference type="GO" id="GO:0008677">
    <property type="term" value="F:2-dehydropantoate 2-reductase activity"/>
    <property type="evidence" value="ECO:0007669"/>
    <property type="project" value="UniProtKB-EC"/>
</dbReference>
<dbReference type="PANTHER" id="PTHR21708:SF26">
    <property type="entry name" value="2-DEHYDROPANTOATE 2-REDUCTASE"/>
    <property type="match status" value="1"/>
</dbReference>
<dbReference type="EMBL" id="SDHX01000001">
    <property type="protein sequence ID" value="RXK54558.1"/>
    <property type="molecule type" value="Genomic_DNA"/>
</dbReference>
<organism evidence="12 13">
    <name type="scientific">Oleiharenicola lentus</name>
    <dbReference type="NCBI Taxonomy" id="2508720"/>
    <lineage>
        <taxon>Bacteria</taxon>
        <taxon>Pseudomonadati</taxon>
        <taxon>Verrucomicrobiota</taxon>
        <taxon>Opitutia</taxon>
        <taxon>Opitutales</taxon>
        <taxon>Opitutaceae</taxon>
        <taxon>Oleiharenicola</taxon>
    </lineage>
</organism>
<dbReference type="PANTHER" id="PTHR21708">
    <property type="entry name" value="PROBABLE 2-DEHYDROPANTOATE 2-REDUCTASE"/>
    <property type="match status" value="1"/>
</dbReference>
<comment type="catalytic activity">
    <reaction evidence="8 9">
        <text>(R)-pantoate + NADP(+) = 2-dehydropantoate + NADPH + H(+)</text>
        <dbReference type="Rhea" id="RHEA:16233"/>
        <dbReference type="ChEBI" id="CHEBI:11561"/>
        <dbReference type="ChEBI" id="CHEBI:15378"/>
        <dbReference type="ChEBI" id="CHEBI:15980"/>
        <dbReference type="ChEBI" id="CHEBI:57783"/>
        <dbReference type="ChEBI" id="CHEBI:58349"/>
        <dbReference type="EC" id="1.1.1.169"/>
    </reaction>
</comment>
<dbReference type="Gene3D" id="3.40.50.720">
    <property type="entry name" value="NAD(P)-binding Rossmann-like Domain"/>
    <property type="match status" value="1"/>
</dbReference>
<dbReference type="AlphaFoldDB" id="A0A4Q1C6W7"/>
<dbReference type="InterPro" id="IPR036291">
    <property type="entry name" value="NAD(P)-bd_dom_sf"/>
</dbReference>
<evidence type="ECO:0000256" key="4">
    <source>
        <dbReference type="ARBA" id="ARBA00019465"/>
    </source>
</evidence>
<dbReference type="GO" id="GO:0005737">
    <property type="term" value="C:cytoplasm"/>
    <property type="evidence" value="ECO:0007669"/>
    <property type="project" value="TreeGrafter"/>
</dbReference>
<dbReference type="InterPro" id="IPR013332">
    <property type="entry name" value="KPR_N"/>
</dbReference>
<dbReference type="InterPro" id="IPR003710">
    <property type="entry name" value="ApbA"/>
</dbReference>
<comment type="similarity">
    <text evidence="2 9">Belongs to the ketopantoate reductase family.</text>
</comment>
<dbReference type="InterPro" id="IPR013328">
    <property type="entry name" value="6PGD_dom2"/>
</dbReference>
<evidence type="ECO:0000259" key="11">
    <source>
        <dbReference type="Pfam" id="PF08546"/>
    </source>
</evidence>
<comment type="pathway">
    <text evidence="1 9">Cofactor biosynthesis; (R)-pantothenate biosynthesis; (R)-pantoate from 3-methyl-2-oxobutanoate: step 2/2.</text>
</comment>
<dbReference type="SUPFAM" id="SSF48179">
    <property type="entry name" value="6-phosphogluconate dehydrogenase C-terminal domain-like"/>
    <property type="match status" value="1"/>
</dbReference>
<dbReference type="InterPro" id="IPR051402">
    <property type="entry name" value="KPR-Related"/>
</dbReference>
<comment type="caution">
    <text evidence="12">The sequence shown here is derived from an EMBL/GenBank/DDBJ whole genome shotgun (WGS) entry which is preliminary data.</text>
</comment>
<keyword evidence="5 9" id="KW-0521">NADP</keyword>
<dbReference type="Pfam" id="PF08546">
    <property type="entry name" value="ApbA_C"/>
    <property type="match status" value="1"/>
</dbReference>
<accession>A0A4Q1C6W7</accession>
<proteinExistence type="inferred from homology"/>
<reference evidence="12 13" key="1">
    <citation type="submission" date="2019-01" db="EMBL/GenBank/DDBJ databases">
        <title>Lacunisphaera sp. strain TWA-58.</title>
        <authorList>
            <person name="Chen W.-M."/>
        </authorList>
    </citation>
    <scope>NUCLEOTIDE SEQUENCE [LARGE SCALE GENOMIC DNA]</scope>
    <source>
        <strain evidence="12 13">TWA-58</strain>
    </source>
</reference>
<keyword evidence="13" id="KW-1185">Reference proteome</keyword>
<feature type="domain" description="Ketopantoate reductase N-terminal" evidence="10">
    <location>
        <begin position="4"/>
        <end position="143"/>
    </location>
</feature>
<dbReference type="EC" id="1.1.1.169" evidence="3 9"/>
<dbReference type="UniPathway" id="UPA00028">
    <property type="reaction ID" value="UER00004"/>
</dbReference>
<dbReference type="NCBIfam" id="NF005091">
    <property type="entry name" value="PRK06522.2-2"/>
    <property type="match status" value="1"/>
</dbReference>
<evidence type="ECO:0000313" key="13">
    <source>
        <dbReference type="Proteomes" id="UP000290218"/>
    </source>
</evidence>
<evidence type="ECO:0000256" key="8">
    <source>
        <dbReference type="ARBA" id="ARBA00048793"/>
    </source>
</evidence>
<dbReference type="Pfam" id="PF02558">
    <property type="entry name" value="ApbA"/>
    <property type="match status" value="1"/>
</dbReference>
<evidence type="ECO:0000256" key="5">
    <source>
        <dbReference type="ARBA" id="ARBA00022857"/>
    </source>
</evidence>
<dbReference type="NCBIfam" id="TIGR00745">
    <property type="entry name" value="apbA_panE"/>
    <property type="match status" value="1"/>
</dbReference>
<dbReference type="InterPro" id="IPR013752">
    <property type="entry name" value="KPA_reductase"/>
</dbReference>
<keyword evidence="9" id="KW-0566">Pantothenate biosynthesis</keyword>
<dbReference type="InterPro" id="IPR008927">
    <property type="entry name" value="6-PGluconate_DH-like_C_sf"/>
</dbReference>
<dbReference type="GO" id="GO:0015940">
    <property type="term" value="P:pantothenate biosynthetic process"/>
    <property type="evidence" value="ECO:0007669"/>
    <property type="project" value="UniProtKB-UniPathway"/>
</dbReference>
<sequence length="288" mass="29997">MAFIALIGPGAVGGVISATLTARGGHVLTLCARRAVGELDVDLLGRPVRFAPAVFTDPAQGRPADWVLVCTKAYDCAGAATWFPGLVGPQTRVAILQNGVEHRERFAAWLPAEQILPVMVDIPAERPAPGRIAQRGAGKMIVPAGVAGAEFVGLFAGSHLDVATTPDFTSAVWRKLCLNAPGAINALLLKPAGVFRDNAVGELAKAMARECLLVGRAEGAVLEDDLPEKILANCRAAPPDSMNSLHADRAAGRPMEVDARNGAVVRFGRKHGIATPLNEMAATLLAAG</sequence>
<dbReference type="OrthoDB" id="9793586at2"/>
<evidence type="ECO:0000256" key="3">
    <source>
        <dbReference type="ARBA" id="ARBA00013014"/>
    </source>
</evidence>
<protein>
    <recommendedName>
        <fullName evidence="4 9">2-dehydropantoate 2-reductase</fullName>
        <ecNumber evidence="3 9">1.1.1.169</ecNumber>
    </recommendedName>
    <alternativeName>
        <fullName evidence="7 9">Ketopantoate reductase</fullName>
    </alternativeName>
</protein>
<evidence type="ECO:0000256" key="9">
    <source>
        <dbReference type="RuleBase" id="RU362068"/>
    </source>
</evidence>
<evidence type="ECO:0000259" key="10">
    <source>
        <dbReference type="Pfam" id="PF02558"/>
    </source>
</evidence>
<dbReference type="Gene3D" id="1.10.1040.10">
    <property type="entry name" value="N-(1-d-carboxylethyl)-l-norvaline Dehydrogenase, domain 2"/>
    <property type="match status" value="1"/>
</dbReference>
<dbReference type="Proteomes" id="UP000290218">
    <property type="component" value="Unassembled WGS sequence"/>
</dbReference>
<dbReference type="RefSeq" id="WP_129045922.1">
    <property type="nucleotide sequence ID" value="NZ_SDHX01000001.1"/>
</dbReference>
<name>A0A4Q1C6W7_9BACT</name>
<evidence type="ECO:0000313" key="12">
    <source>
        <dbReference type="EMBL" id="RXK54558.1"/>
    </source>
</evidence>
<gene>
    <name evidence="12" type="ORF">ESB00_01255</name>
</gene>
<evidence type="ECO:0000256" key="1">
    <source>
        <dbReference type="ARBA" id="ARBA00004994"/>
    </source>
</evidence>
<evidence type="ECO:0000256" key="2">
    <source>
        <dbReference type="ARBA" id="ARBA00007870"/>
    </source>
</evidence>